<gene>
    <name evidence="1" type="ORF">Mal48_10710</name>
</gene>
<protein>
    <submittedName>
        <fullName evidence="1">Uncharacterized protein</fullName>
    </submittedName>
</protein>
<dbReference type="AlphaFoldDB" id="A0A517QJQ8"/>
<dbReference type="PROSITE" id="PS51257">
    <property type="entry name" value="PROKAR_LIPOPROTEIN"/>
    <property type="match status" value="1"/>
</dbReference>
<proteinExistence type="predicted"/>
<accession>A0A517QJQ8</accession>
<sequence>MKLTHTLLTLSLVATTAIFTGCGQTADKSASTSSQVDSDLLIESEPADAKDVGEVFEASKDGDEVTIVGRIGGSQAPFVDGLAAFTIVDTGIPHCADDEGCPTPWDYCCTTNQLPGNQATVKIVDESGQPIPKTAKGLLGINELSVVVVKGNAVRDDAGNLSVTANQVYVKDKK</sequence>
<keyword evidence="2" id="KW-1185">Reference proteome</keyword>
<dbReference type="RefSeq" id="WP_145196704.1">
    <property type="nucleotide sequence ID" value="NZ_CP036267.1"/>
</dbReference>
<dbReference type="OrthoDB" id="278607at2"/>
<dbReference type="KEGG" id="tpol:Mal48_10710"/>
<evidence type="ECO:0000313" key="2">
    <source>
        <dbReference type="Proteomes" id="UP000315724"/>
    </source>
</evidence>
<evidence type="ECO:0000313" key="1">
    <source>
        <dbReference type="EMBL" id="QDT31835.1"/>
    </source>
</evidence>
<dbReference type="EMBL" id="CP036267">
    <property type="protein sequence ID" value="QDT31835.1"/>
    <property type="molecule type" value="Genomic_DNA"/>
</dbReference>
<organism evidence="1 2">
    <name type="scientific">Thalassoglobus polymorphus</name>
    <dbReference type="NCBI Taxonomy" id="2527994"/>
    <lineage>
        <taxon>Bacteria</taxon>
        <taxon>Pseudomonadati</taxon>
        <taxon>Planctomycetota</taxon>
        <taxon>Planctomycetia</taxon>
        <taxon>Planctomycetales</taxon>
        <taxon>Planctomycetaceae</taxon>
        <taxon>Thalassoglobus</taxon>
    </lineage>
</organism>
<dbReference type="Proteomes" id="UP000315724">
    <property type="component" value="Chromosome"/>
</dbReference>
<reference evidence="1 2" key="1">
    <citation type="submission" date="2019-02" db="EMBL/GenBank/DDBJ databases">
        <title>Deep-cultivation of Planctomycetes and their phenomic and genomic characterization uncovers novel biology.</title>
        <authorList>
            <person name="Wiegand S."/>
            <person name="Jogler M."/>
            <person name="Boedeker C."/>
            <person name="Pinto D."/>
            <person name="Vollmers J."/>
            <person name="Rivas-Marin E."/>
            <person name="Kohn T."/>
            <person name="Peeters S.H."/>
            <person name="Heuer A."/>
            <person name="Rast P."/>
            <person name="Oberbeckmann S."/>
            <person name="Bunk B."/>
            <person name="Jeske O."/>
            <person name="Meyerdierks A."/>
            <person name="Storesund J.E."/>
            <person name="Kallscheuer N."/>
            <person name="Luecker S."/>
            <person name="Lage O.M."/>
            <person name="Pohl T."/>
            <person name="Merkel B.J."/>
            <person name="Hornburger P."/>
            <person name="Mueller R.-W."/>
            <person name="Bruemmer F."/>
            <person name="Labrenz M."/>
            <person name="Spormann A.M."/>
            <person name="Op den Camp H."/>
            <person name="Overmann J."/>
            <person name="Amann R."/>
            <person name="Jetten M.S.M."/>
            <person name="Mascher T."/>
            <person name="Medema M.H."/>
            <person name="Devos D.P."/>
            <person name="Kaster A.-K."/>
            <person name="Ovreas L."/>
            <person name="Rohde M."/>
            <person name="Galperin M.Y."/>
            <person name="Jogler C."/>
        </authorList>
    </citation>
    <scope>NUCLEOTIDE SEQUENCE [LARGE SCALE GENOMIC DNA]</scope>
    <source>
        <strain evidence="1 2">Mal48</strain>
    </source>
</reference>
<name>A0A517QJQ8_9PLAN</name>